<dbReference type="AlphaFoldDB" id="A0AAN7Z574"/>
<comment type="caution">
    <text evidence="2">The sequence shown here is derived from an EMBL/GenBank/DDBJ whole genome shotgun (WGS) entry which is preliminary data.</text>
</comment>
<dbReference type="Proteomes" id="UP001305414">
    <property type="component" value="Unassembled WGS sequence"/>
</dbReference>
<proteinExistence type="predicted"/>
<evidence type="ECO:0000313" key="3">
    <source>
        <dbReference type="Proteomes" id="UP001305414"/>
    </source>
</evidence>
<dbReference type="EMBL" id="JAWHQM010000147">
    <property type="protein sequence ID" value="KAK5637580.1"/>
    <property type="molecule type" value="Genomic_DNA"/>
</dbReference>
<reference evidence="2 3" key="1">
    <citation type="submission" date="2023-10" db="EMBL/GenBank/DDBJ databases">
        <title>Draft genome sequence of Xylaria bambusicola isolate GMP-LS, the root and basal stem rot pathogen of sugarcane in Indonesia.</title>
        <authorList>
            <person name="Selvaraj P."/>
            <person name="Muralishankar V."/>
            <person name="Muruganantham S."/>
            <person name="Sp S."/>
            <person name="Haryani S."/>
            <person name="Lau K.J.X."/>
            <person name="Naqvi N.I."/>
        </authorList>
    </citation>
    <scope>NUCLEOTIDE SEQUENCE [LARGE SCALE GENOMIC DNA]</scope>
    <source>
        <strain evidence="2">GMP-LS</strain>
    </source>
</reference>
<evidence type="ECO:0000256" key="1">
    <source>
        <dbReference type="SAM" id="MobiDB-lite"/>
    </source>
</evidence>
<keyword evidence="3" id="KW-1185">Reference proteome</keyword>
<evidence type="ECO:0000313" key="2">
    <source>
        <dbReference type="EMBL" id="KAK5637580.1"/>
    </source>
</evidence>
<feature type="region of interest" description="Disordered" evidence="1">
    <location>
        <begin position="1"/>
        <end position="50"/>
    </location>
</feature>
<accession>A0AAN7Z574</accession>
<protein>
    <submittedName>
        <fullName evidence="2">Uncharacterized protein</fullName>
    </submittedName>
</protein>
<gene>
    <name evidence="2" type="ORF">RRF57_013295</name>
</gene>
<name>A0AAN7Z574_9PEZI</name>
<sequence>MTRGSGLAEPGKEASHNASAAKERMHLPGWKQRSTRKFRQAARMGTKDQETRKMELSNILDVWRSFRLFNHIMDQSSEKGSIEISEGTFLTRRWATALHVRLAMFTMAARHRNGLLARQGILR</sequence>
<feature type="compositionally biased region" description="Basic and acidic residues" evidence="1">
    <location>
        <begin position="10"/>
        <end position="26"/>
    </location>
</feature>
<organism evidence="2 3">
    <name type="scientific">Xylaria bambusicola</name>
    <dbReference type="NCBI Taxonomy" id="326684"/>
    <lineage>
        <taxon>Eukaryota</taxon>
        <taxon>Fungi</taxon>
        <taxon>Dikarya</taxon>
        <taxon>Ascomycota</taxon>
        <taxon>Pezizomycotina</taxon>
        <taxon>Sordariomycetes</taxon>
        <taxon>Xylariomycetidae</taxon>
        <taxon>Xylariales</taxon>
        <taxon>Xylariaceae</taxon>
        <taxon>Xylaria</taxon>
    </lineage>
</organism>